<gene>
    <name evidence="3" type="ORF">FYJ74_04560</name>
</gene>
<dbReference type="PROSITE" id="PS51208">
    <property type="entry name" value="AUTOTRANSPORTER"/>
    <property type="match status" value="1"/>
</dbReference>
<dbReference type="SMART" id="SM00869">
    <property type="entry name" value="Autotransporter"/>
    <property type="match status" value="1"/>
</dbReference>
<dbReference type="InterPro" id="IPR005546">
    <property type="entry name" value="Autotransporte_beta"/>
</dbReference>
<evidence type="ECO:0000256" key="1">
    <source>
        <dbReference type="ARBA" id="ARBA00022729"/>
    </source>
</evidence>
<comment type="caution">
    <text evidence="3">The sequence shown here is derived from an EMBL/GenBank/DDBJ whole genome shotgun (WGS) entry which is preliminary data.</text>
</comment>
<evidence type="ECO:0000259" key="2">
    <source>
        <dbReference type="PROSITE" id="PS51208"/>
    </source>
</evidence>
<dbReference type="Pfam" id="PF03797">
    <property type="entry name" value="Autotransporter"/>
    <property type="match status" value="1"/>
</dbReference>
<dbReference type="InterPro" id="IPR051551">
    <property type="entry name" value="Autotransporter_adhesion"/>
</dbReference>
<dbReference type="InterPro" id="IPR006315">
    <property type="entry name" value="OM_autotransptr_brl_dom"/>
</dbReference>
<dbReference type="PANTHER" id="PTHR35037">
    <property type="entry name" value="C-TERMINAL REGION OF AIDA-LIKE PROTEIN"/>
    <property type="match status" value="1"/>
</dbReference>
<dbReference type="GO" id="GO:0019867">
    <property type="term" value="C:outer membrane"/>
    <property type="evidence" value="ECO:0007669"/>
    <property type="project" value="InterPro"/>
</dbReference>
<protein>
    <submittedName>
        <fullName evidence="3">Autotransporter outer membrane beta-barrel domain-containing protein</fullName>
    </submittedName>
</protein>
<dbReference type="InterPro" id="IPR036709">
    <property type="entry name" value="Autotransporte_beta_dom_sf"/>
</dbReference>
<dbReference type="PANTHER" id="PTHR35037:SF7">
    <property type="entry name" value="AUTOTRANSPORTER"/>
    <property type="match status" value="1"/>
</dbReference>
<dbReference type="EMBL" id="VUNH01000003">
    <property type="protein sequence ID" value="MST55305.1"/>
    <property type="molecule type" value="Genomic_DNA"/>
</dbReference>
<dbReference type="InterPro" id="IPR003991">
    <property type="entry name" value="Pertactin_virulence_factor"/>
</dbReference>
<dbReference type="InterPro" id="IPR004899">
    <property type="entry name" value="Pertactin_central"/>
</dbReference>
<dbReference type="RefSeq" id="WP_154528394.1">
    <property type="nucleotide sequence ID" value="NZ_VUNH01000003.1"/>
</dbReference>
<dbReference type="AlphaFoldDB" id="A0A6L5YB00"/>
<dbReference type="PRINTS" id="PR01484">
    <property type="entry name" value="PRTACTNFAMLY"/>
</dbReference>
<dbReference type="Gene3D" id="2.40.128.130">
    <property type="entry name" value="Autotransporter beta-domain"/>
    <property type="match status" value="1"/>
</dbReference>
<keyword evidence="1" id="KW-0732">Signal</keyword>
<dbReference type="InterPro" id="IPR011050">
    <property type="entry name" value="Pectin_lyase_fold/virulence"/>
</dbReference>
<accession>A0A6L5YB00</accession>
<name>A0A6L5YB00_9BACT</name>
<evidence type="ECO:0000313" key="3">
    <source>
        <dbReference type="EMBL" id="MST55305.1"/>
    </source>
</evidence>
<feature type="domain" description="Autotransporter" evidence="2">
    <location>
        <begin position="516"/>
        <end position="781"/>
    </location>
</feature>
<sequence>MVTQWKRNIAESFWILSLAGVLSLGSPWKIQAADYSNADSFPAAQLTPGGVVNGLKVYRVLDAGGQPFDNISLSSGHVNAFQWEGAFPTPAPVEDNTLVIVEGKTLKLDYTETTGLVLTANEQKHHKILSIGTEDAPMDAITIGGAVRLWQQEALIAPRRTAHGISLIGRNINLFVNEAHYPGLESTQTHRTVMTDGAFANGSWIEVQAKEKLTISGDIGVGTVRGWTGSGVTDPDSFGLTGSRDGRIEINTDGALGGGTVQIDGNLGAAQYGGGTDTLRGNQLLVRFPTADSWLRGRTVDYCVRLERDSALDEGVRLRFERGARWMMTATSSLSDLHLDETSAVDVTYADAGFPKAGMRALNVYRRMSGNGAVKMDIDPENKKSDRLYVYGTHEGSHRIDLVNVGAGTEGAEGTVLAFVKNEQGEFRAGDTEGALYWNAYELGRADRAAGDEMEYNMFDTQWYLKKVTIVPDPVEPDKPKPTTTVRIDAAANAVNYHAWRTANDQLHSRLGELRLDGGAKGAWFRVSQSKFERAGQYGLENKYSAYELGYDFLKLLPDGTRRHYGASFSYLDGESDYRRGTGDNDGKTVSLYCTDIRPTGDYIDVVLRAGSLKNDYTVYDSHDRAIEGEFRNFALSLSGEYGKKFAFESGWYVEPQAQLTFGWLRGDDYATNTGVSVEQENFSSLVGRVGVQAGRSFAKGVLYARLNLMREFLGDYDVTMSKGAAAVKTSDDFRDTWFEYGIGGSLRVGPAAYGYFDVMRSAGSDFKEKWKWNAGLRFEL</sequence>
<dbReference type="NCBIfam" id="TIGR01414">
    <property type="entry name" value="autotrans_barl"/>
    <property type="match status" value="1"/>
</dbReference>
<dbReference type="SUPFAM" id="SSF103515">
    <property type="entry name" value="Autotransporter"/>
    <property type="match status" value="1"/>
</dbReference>
<dbReference type="InterPro" id="IPR012332">
    <property type="entry name" value="Autotransporter_pectin_lyase_C"/>
</dbReference>
<dbReference type="SUPFAM" id="SSF51126">
    <property type="entry name" value="Pectin lyase-like"/>
    <property type="match status" value="1"/>
</dbReference>
<dbReference type="Gene3D" id="2.160.20.20">
    <property type="match status" value="1"/>
</dbReference>
<evidence type="ECO:0000313" key="4">
    <source>
        <dbReference type="Proteomes" id="UP000473699"/>
    </source>
</evidence>
<keyword evidence="4" id="KW-1185">Reference proteome</keyword>
<proteinExistence type="predicted"/>
<organism evidence="3 4">
    <name type="scientific">Pyramidobacter porci</name>
    <dbReference type="NCBI Taxonomy" id="2605789"/>
    <lineage>
        <taxon>Bacteria</taxon>
        <taxon>Thermotogati</taxon>
        <taxon>Synergistota</taxon>
        <taxon>Synergistia</taxon>
        <taxon>Synergistales</taxon>
        <taxon>Dethiosulfovibrionaceae</taxon>
        <taxon>Pyramidobacter</taxon>
    </lineage>
</organism>
<reference evidence="3 4" key="1">
    <citation type="submission" date="2019-08" db="EMBL/GenBank/DDBJ databases">
        <title>In-depth cultivation of the pig gut microbiome towards novel bacterial diversity and tailored functional studies.</title>
        <authorList>
            <person name="Wylensek D."/>
            <person name="Hitch T.C.A."/>
            <person name="Clavel T."/>
        </authorList>
    </citation>
    <scope>NUCLEOTIDE SEQUENCE [LARGE SCALE GENOMIC DNA]</scope>
    <source>
        <strain evidence="3 4">SM-530-WT-4B</strain>
    </source>
</reference>
<dbReference type="Pfam" id="PF03212">
    <property type="entry name" value="Pertactin"/>
    <property type="match status" value="1"/>
</dbReference>
<dbReference type="Proteomes" id="UP000473699">
    <property type="component" value="Unassembled WGS sequence"/>
</dbReference>